<gene>
    <name evidence="1" type="ORF">NP233_g551</name>
</gene>
<name>A0AAD5W235_9AGAR</name>
<evidence type="ECO:0000313" key="1">
    <source>
        <dbReference type="EMBL" id="KAJ3576231.1"/>
    </source>
</evidence>
<protein>
    <submittedName>
        <fullName evidence="1">Uncharacterized protein</fullName>
    </submittedName>
</protein>
<proteinExistence type="predicted"/>
<sequence>MLPSSRPNDDHIVSLPDYYRNTRREVYGPYFSTETQSMRTVEFPSDNYNGESSRSSVSLQTKDLALPQDEDFDTKSQSTESTIFEGSHAALPSLCSSIYFEDVPIPPPTSGKNDPFRVGRAILQGFVSLFCGGRRHWRRKD</sequence>
<keyword evidence="2" id="KW-1185">Reference proteome</keyword>
<reference evidence="1" key="1">
    <citation type="submission" date="2022-07" db="EMBL/GenBank/DDBJ databases">
        <title>Genome Sequence of Leucocoprinus birnbaumii.</title>
        <authorList>
            <person name="Buettner E."/>
        </authorList>
    </citation>
    <scope>NUCLEOTIDE SEQUENCE</scope>
    <source>
        <strain evidence="1">VT141</strain>
    </source>
</reference>
<evidence type="ECO:0000313" key="2">
    <source>
        <dbReference type="Proteomes" id="UP001213000"/>
    </source>
</evidence>
<dbReference type="EMBL" id="JANIEX010000016">
    <property type="protein sequence ID" value="KAJ3576231.1"/>
    <property type="molecule type" value="Genomic_DNA"/>
</dbReference>
<comment type="caution">
    <text evidence="1">The sequence shown here is derived from an EMBL/GenBank/DDBJ whole genome shotgun (WGS) entry which is preliminary data.</text>
</comment>
<dbReference type="AlphaFoldDB" id="A0AAD5W235"/>
<organism evidence="1 2">
    <name type="scientific">Leucocoprinus birnbaumii</name>
    <dbReference type="NCBI Taxonomy" id="56174"/>
    <lineage>
        <taxon>Eukaryota</taxon>
        <taxon>Fungi</taxon>
        <taxon>Dikarya</taxon>
        <taxon>Basidiomycota</taxon>
        <taxon>Agaricomycotina</taxon>
        <taxon>Agaricomycetes</taxon>
        <taxon>Agaricomycetidae</taxon>
        <taxon>Agaricales</taxon>
        <taxon>Agaricineae</taxon>
        <taxon>Agaricaceae</taxon>
        <taxon>Leucocoprinus</taxon>
    </lineage>
</organism>
<accession>A0AAD5W235</accession>
<dbReference type="Proteomes" id="UP001213000">
    <property type="component" value="Unassembled WGS sequence"/>
</dbReference>